<dbReference type="GO" id="GO:0005868">
    <property type="term" value="C:cytoplasmic dynein complex"/>
    <property type="evidence" value="ECO:0007669"/>
    <property type="project" value="TreeGrafter"/>
</dbReference>
<dbReference type="PANTHER" id="PTHR21255:SF65">
    <property type="entry name" value="TCTEX1 DOMAIN-CONTAINING PROTEIN 2"/>
    <property type="match status" value="1"/>
</dbReference>
<protein>
    <submittedName>
        <fullName evidence="2">CLUMA_CG018157, isoform A</fullName>
    </submittedName>
</protein>
<dbReference type="GO" id="GO:0005737">
    <property type="term" value="C:cytoplasm"/>
    <property type="evidence" value="ECO:0007669"/>
    <property type="project" value="TreeGrafter"/>
</dbReference>
<evidence type="ECO:0000313" key="2">
    <source>
        <dbReference type="EMBL" id="CRL05284.1"/>
    </source>
</evidence>
<dbReference type="CDD" id="cd21451">
    <property type="entry name" value="DLC-like_TCTEX1D"/>
    <property type="match status" value="1"/>
</dbReference>
<name>A0A1J1J0F9_9DIPT</name>
<reference evidence="2 3" key="1">
    <citation type="submission" date="2015-04" db="EMBL/GenBank/DDBJ databases">
        <authorList>
            <person name="Syromyatnikov M.Y."/>
            <person name="Popov V.N."/>
        </authorList>
    </citation>
    <scope>NUCLEOTIDE SEQUENCE [LARGE SCALE GENOMIC DNA]</scope>
</reference>
<sequence>MANYRGRSNTKAVASETLSLLSRKPKKRIWKVKAAPENDEDEDEGAIKEVDYTKAPFDTDKVYQLISDIVDKTFLTEDEEPYVYNANENVNLCQRISKEIRDSLKTWRQLMRYRIIAMVSVVEKNHQGIHMKMKHLVDPKTDNFVKYYLDNPNFYILVFVVLIFQD</sequence>
<evidence type="ECO:0000256" key="1">
    <source>
        <dbReference type="ARBA" id="ARBA00005361"/>
    </source>
</evidence>
<dbReference type="STRING" id="568069.A0A1J1J0F9"/>
<dbReference type="Pfam" id="PF03645">
    <property type="entry name" value="Tctex-1"/>
    <property type="match status" value="1"/>
</dbReference>
<gene>
    <name evidence="2" type="primary">putative AGAP007597-PA</name>
    <name evidence="2" type="ORF">CLUMA_CG018157</name>
</gene>
<accession>A0A1J1J0F9</accession>
<comment type="similarity">
    <text evidence="1">Belongs to the dynein light chain Tctex-type family.</text>
</comment>
<dbReference type="AlphaFoldDB" id="A0A1J1J0F9"/>
<dbReference type="OrthoDB" id="10248487at2759"/>
<dbReference type="Proteomes" id="UP000183832">
    <property type="component" value="Unassembled WGS sequence"/>
</dbReference>
<organism evidence="2 3">
    <name type="scientific">Clunio marinus</name>
    <dbReference type="NCBI Taxonomy" id="568069"/>
    <lineage>
        <taxon>Eukaryota</taxon>
        <taxon>Metazoa</taxon>
        <taxon>Ecdysozoa</taxon>
        <taxon>Arthropoda</taxon>
        <taxon>Hexapoda</taxon>
        <taxon>Insecta</taxon>
        <taxon>Pterygota</taxon>
        <taxon>Neoptera</taxon>
        <taxon>Endopterygota</taxon>
        <taxon>Diptera</taxon>
        <taxon>Nematocera</taxon>
        <taxon>Chironomoidea</taxon>
        <taxon>Chironomidae</taxon>
        <taxon>Clunio</taxon>
    </lineage>
</organism>
<dbReference type="GO" id="GO:0007018">
    <property type="term" value="P:microtubule-based movement"/>
    <property type="evidence" value="ECO:0007669"/>
    <property type="project" value="TreeGrafter"/>
</dbReference>
<evidence type="ECO:0000313" key="3">
    <source>
        <dbReference type="Proteomes" id="UP000183832"/>
    </source>
</evidence>
<dbReference type="GO" id="GO:0045505">
    <property type="term" value="F:dynein intermediate chain binding"/>
    <property type="evidence" value="ECO:0007669"/>
    <property type="project" value="TreeGrafter"/>
</dbReference>
<dbReference type="Gene3D" id="3.30.1140.40">
    <property type="entry name" value="Tctex-1"/>
    <property type="match status" value="1"/>
</dbReference>
<keyword evidence="3" id="KW-1185">Reference proteome</keyword>
<dbReference type="PANTHER" id="PTHR21255">
    <property type="entry name" value="T-COMPLEX-ASSOCIATED-TESTIS-EXPRESSED 1/ DYNEIN LIGHT CHAIN"/>
    <property type="match status" value="1"/>
</dbReference>
<dbReference type="InterPro" id="IPR005334">
    <property type="entry name" value="Tctex-1-like"/>
</dbReference>
<dbReference type="InterPro" id="IPR038586">
    <property type="entry name" value="Tctex-1-like_sf"/>
</dbReference>
<dbReference type="EMBL" id="CVRI01000064">
    <property type="protein sequence ID" value="CRL05284.1"/>
    <property type="molecule type" value="Genomic_DNA"/>
</dbReference>
<proteinExistence type="inferred from homology"/>